<reference evidence="1 2" key="1">
    <citation type="submission" date="2015-11" db="EMBL/GenBank/DDBJ databases">
        <title>The genome of Candidatus Endoriftia persephone in Ridgeia piscesae and population structure of the North Eastern Pacific vestimentiferan symbionts.</title>
        <authorList>
            <person name="Perez M."/>
            <person name="Juniper K.S."/>
        </authorList>
    </citation>
    <scope>NUCLEOTIDE SEQUENCE [LARGE SCALE GENOMIC DNA]</scope>
    <source>
        <strain evidence="1">Ind10</strain>
    </source>
</reference>
<sequence>MSFYIAPQYPKKKLNFLPKHLKESKRIAFAEQRLRA</sequence>
<organism evidence="1 2">
    <name type="scientific">endosymbiont of Ridgeia piscesae</name>
    <dbReference type="NCBI Taxonomy" id="54398"/>
    <lineage>
        <taxon>Bacteria</taxon>
        <taxon>Pseudomonadati</taxon>
        <taxon>Pseudomonadota</taxon>
        <taxon>Gammaproteobacteria</taxon>
        <taxon>sulfur-oxidizing symbionts</taxon>
    </lineage>
</organism>
<evidence type="ECO:0000313" key="2">
    <source>
        <dbReference type="Proteomes" id="UP000051276"/>
    </source>
</evidence>
<dbReference type="EMBL" id="LMXI01000500">
    <property type="protein sequence ID" value="KRT57642.1"/>
    <property type="molecule type" value="Genomic_DNA"/>
</dbReference>
<gene>
    <name evidence="1" type="ORF">Ga0076813_11942</name>
</gene>
<accession>A0A0T5Z405</accession>
<dbReference type="AlphaFoldDB" id="A0A0T5Z405"/>
<name>A0A0T5Z405_9GAMM</name>
<comment type="caution">
    <text evidence="1">The sequence shown here is derived from an EMBL/GenBank/DDBJ whole genome shotgun (WGS) entry which is preliminary data.</text>
</comment>
<evidence type="ECO:0000313" key="1">
    <source>
        <dbReference type="EMBL" id="KRT57642.1"/>
    </source>
</evidence>
<proteinExistence type="predicted"/>
<dbReference type="Proteomes" id="UP000051276">
    <property type="component" value="Unassembled WGS sequence"/>
</dbReference>
<protein>
    <submittedName>
        <fullName evidence="1">Uncharacterized protein</fullName>
    </submittedName>
</protein>